<name>A0A8C7JX95_ONCKI</name>
<protein>
    <submittedName>
        <fullName evidence="6">Uncharacterized protein</fullName>
    </submittedName>
</protein>
<evidence type="ECO:0000256" key="2">
    <source>
        <dbReference type="ARBA" id="ARBA00007236"/>
    </source>
</evidence>
<dbReference type="Proteomes" id="UP000694557">
    <property type="component" value="Unassembled WGS sequence"/>
</dbReference>
<dbReference type="InterPro" id="IPR010345">
    <property type="entry name" value="IL-17_fam"/>
</dbReference>
<keyword evidence="7" id="KW-1185">Reference proteome</keyword>
<evidence type="ECO:0000313" key="7">
    <source>
        <dbReference type="Proteomes" id="UP000694557"/>
    </source>
</evidence>
<dbReference type="AlphaFoldDB" id="A0A8C7JX95"/>
<reference evidence="6" key="2">
    <citation type="submission" date="2025-09" db="UniProtKB">
        <authorList>
            <consortium name="Ensembl"/>
        </authorList>
    </citation>
    <scope>IDENTIFICATION</scope>
</reference>
<evidence type="ECO:0000256" key="4">
    <source>
        <dbReference type="ARBA" id="ARBA00022729"/>
    </source>
</evidence>
<organism evidence="6 7">
    <name type="scientific">Oncorhynchus kisutch</name>
    <name type="common">Coho salmon</name>
    <name type="synonym">Salmo kisutch</name>
    <dbReference type="NCBI Taxonomy" id="8019"/>
    <lineage>
        <taxon>Eukaryota</taxon>
        <taxon>Metazoa</taxon>
        <taxon>Chordata</taxon>
        <taxon>Craniata</taxon>
        <taxon>Vertebrata</taxon>
        <taxon>Euteleostomi</taxon>
        <taxon>Actinopterygii</taxon>
        <taxon>Neopterygii</taxon>
        <taxon>Teleostei</taxon>
        <taxon>Protacanthopterygii</taxon>
        <taxon>Salmoniformes</taxon>
        <taxon>Salmonidae</taxon>
        <taxon>Salmoninae</taxon>
        <taxon>Oncorhynchus</taxon>
    </lineage>
</organism>
<accession>A0A8C7JX95</accession>
<evidence type="ECO:0000256" key="5">
    <source>
        <dbReference type="SAM" id="SignalP"/>
    </source>
</evidence>
<reference evidence="6" key="1">
    <citation type="submission" date="2025-08" db="UniProtKB">
        <authorList>
            <consortium name="Ensembl"/>
        </authorList>
    </citation>
    <scope>IDENTIFICATION</scope>
</reference>
<dbReference type="InterPro" id="IPR029034">
    <property type="entry name" value="Cystine-knot_cytokine"/>
</dbReference>
<feature type="chain" id="PRO_5034606879" evidence="5">
    <location>
        <begin position="20"/>
        <end position="120"/>
    </location>
</feature>
<sequence>FSLLIQGLLLSCLVVLCRSSQSHCCPASERCTIVTRKHIQTQPKVPYHAAKIEETSLAPWNYTYDKNDSRVPQTIRNATCSDCMVKGLKAVPIQYEMNVFHRKKCGSTFVTCIGVDRPTV</sequence>
<dbReference type="GO" id="GO:0005125">
    <property type="term" value="F:cytokine activity"/>
    <property type="evidence" value="ECO:0007669"/>
    <property type="project" value="InterPro"/>
</dbReference>
<dbReference type="GO" id="GO:0005576">
    <property type="term" value="C:extracellular region"/>
    <property type="evidence" value="ECO:0007669"/>
    <property type="project" value="UniProtKB-SubCell"/>
</dbReference>
<keyword evidence="4 5" id="KW-0732">Signal</keyword>
<keyword evidence="3" id="KW-0964">Secreted</keyword>
<dbReference type="Gene3D" id="2.10.90.10">
    <property type="entry name" value="Cystine-knot cytokines"/>
    <property type="match status" value="1"/>
</dbReference>
<evidence type="ECO:0000256" key="3">
    <source>
        <dbReference type="ARBA" id="ARBA00022525"/>
    </source>
</evidence>
<dbReference type="SUPFAM" id="SSF57501">
    <property type="entry name" value="Cystine-knot cytokines"/>
    <property type="match status" value="1"/>
</dbReference>
<evidence type="ECO:0000256" key="1">
    <source>
        <dbReference type="ARBA" id="ARBA00004613"/>
    </source>
</evidence>
<dbReference type="GeneTree" id="ENSGT01010000229274"/>
<comment type="similarity">
    <text evidence="2">Belongs to the IL-17 family.</text>
</comment>
<feature type="signal peptide" evidence="5">
    <location>
        <begin position="1"/>
        <end position="19"/>
    </location>
</feature>
<comment type="subcellular location">
    <subcellularLocation>
        <location evidence="1">Secreted</location>
    </subcellularLocation>
</comment>
<evidence type="ECO:0000313" key="6">
    <source>
        <dbReference type="Ensembl" id="ENSOKIP00005092781.1"/>
    </source>
</evidence>
<proteinExistence type="inferred from homology"/>
<dbReference type="Ensembl" id="ENSOKIT00005099121.1">
    <property type="protein sequence ID" value="ENSOKIP00005092781.1"/>
    <property type="gene ID" value="ENSOKIG00005040438.1"/>
</dbReference>
<dbReference type="Pfam" id="PF06083">
    <property type="entry name" value="IL17"/>
    <property type="match status" value="1"/>
</dbReference>